<sequence>MHDHVPLGTGFRNAYSACAADALVQTKSAFDLSLRTANSVGERSVTRRKRFVRVEANAVCAGNWRIDGAVATKATALTEYGSCNDAVAAVFATAVATVALRHLTSPSADGGRSMAVWATHPASRCIRSCAPASKSRRKSVGAGASLINILSLNERAEMASGAQAKRRCVDVAPAAPIGCDRLLLTVYGFVGENRKSIQRDRPYVDVGIGNVLEHHSPGVHSVLSFKVHGAFSRSPVTAPEIPQPMRNGLLTRATCAQRLQAIEPSIDHPLCQGDAVAQSQLYRRERVVRVAAEGVPHLIWRTDNAVASEPASSARASGHNDVKTSVELAELMRLDSIGQGDAPSWSPILPPVQMSHGPVLQERRPRPLTVSFCLWAISSRASVRVRRACSESHPAVQATSASFAVTLACCAAAYGFACRVSPRRNAMRPCRLISSTLKDMPHAGNTRAVGPVAAAPKEFGS</sequence>
<dbReference type="EMBL" id="QPJK01000002">
    <property type="protein sequence ID" value="RCW73847.1"/>
    <property type="molecule type" value="Genomic_DNA"/>
</dbReference>
<comment type="caution">
    <text evidence="1">The sequence shown here is derived from an EMBL/GenBank/DDBJ whole genome shotgun (WGS) entry which is preliminary data.</text>
</comment>
<dbReference type="Proteomes" id="UP000252884">
    <property type="component" value="Unassembled WGS sequence"/>
</dbReference>
<name>A0A368Y4T4_9BURK</name>
<reference evidence="1 2" key="1">
    <citation type="submission" date="2018-07" db="EMBL/GenBank/DDBJ databases">
        <title>Genomic Encyclopedia of Type Strains, Phase IV (KMG-IV): sequencing the most valuable type-strain genomes for metagenomic binning, comparative biology and taxonomic classification.</title>
        <authorList>
            <person name="Goeker M."/>
        </authorList>
    </citation>
    <scope>NUCLEOTIDE SEQUENCE [LARGE SCALE GENOMIC DNA]</scope>
    <source>
        <strain evidence="1 2">DSM 21634</strain>
    </source>
</reference>
<accession>A0A368Y4T4</accession>
<dbReference type="AlphaFoldDB" id="A0A368Y4T4"/>
<evidence type="ECO:0000313" key="2">
    <source>
        <dbReference type="Proteomes" id="UP000252884"/>
    </source>
</evidence>
<evidence type="ECO:0000313" key="1">
    <source>
        <dbReference type="EMBL" id="RCW73847.1"/>
    </source>
</evidence>
<protein>
    <submittedName>
        <fullName evidence="1">Uncharacterized protein</fullName>
    </submittedName>
</protein>
<organism evidence="1 2">
    <name type="scientific">Pseudorhodoferax soli</name>
    <dbReference type="NCBI Taxonomy" id="545864"/>
    <lineage>
        <taxon>Bacteria</taxon>
        <taxon>Pseudomonadati</taxon>
        <taxon>Pseudomonadota</taxon>
        <taxon>Betaproteobacteria</taxon>
        <taxon>Burkholderiales</taxon>
        <taxon>Comamonadaceae</taxon>
    </lineage>
</organism>
<gene>
    <name evidence="1" type="ORF">DES41_102161</name>
</gene>
<proteinExistence type="predicted"/>
<keyword evidence="2" id="KW-1185">Reference proteome</keyword>